<dbReference type="eggNOG" id="COG2256">
    <property type="taxonomic scope" value="Bacteria"/>
</dbReference>
<comment type="similarity">
    <text evidence="1">Belongs to the AAA ATPase family. RarA/MGS1/WRNIP1 subfamily.</text>
</comment>
<dbReference type="PANTHER" id="PTHR13779:SF7">
    <property type="entry name" value="ATPASE WRNIP1"/>
    <property type="match status" value="1"/>
</dbReference>
<dbReference type="GO" id="GO:0005524">
    <property type="term" value="F:ATP binding"/>
    <property type="evidence" value="ECO:0007669"/>
    <property type="project" value="UniProtKB-KW"/>
</dbReference>
<dbReference type="Gene3D" id="3.40.50.300">
    <property type="entry name" value="P-loop containing nucleotide triphosphate hydrolases"/>
    <property type="match status" value="1"/>
</dbReference>
<dbReference type="Pfam" id="PF16193">
    <property type="entry name" value="AAA_assoc_2"/>
    <property type="match status" value="1"/>
</dbReference>
<dbReference type="GO" id="GO:0016887">
    <property type="term" value="F:ATP hydrolysis activity"/>
    <property type="evidence" value="ECO:0007669"/>
    <property type="project" value="InterPro"/>
</dbReference>
<dbReference type="InterPro" id="IPR051314">
    <property type="entry name" value="AAA_ATPase_RarA/MGS1/WRNIP1"/>
</dbReference>
<accession>A0A1H2RS39</accession>
<dbReference type="InterPro" id="IPR008921">
    <property type="entry name" value="DNA_pol3_clamp-load_cplx_C"/>
</dbReference>
<dbReference type="STRING" id="1630.SAMN05216514_102241"/>
<dbReference type="Proteomes" id="UP000182429">
    <property type="component" value="Unassembled WGS sequence"/>
</dbReference>
<dbReference type="FunFam" id="1.20.272.10:FF:000001">
    <property type="entry name" value="Putative AAA family ATPase"/>
    <property type="match status" value="1"/>
</dbReference>
<dbReference type="InterPro" id="IPR003959">
    <property type="entry name" value="ATPase_AAA_core"/>
</dbReference>
<dbReference type="AlphaFoldDB" id="A0A1H2RS39"/>
<dbReference type="Pfam" id="PF12002">
    <property type="entry name" value="MgsA_C"/>
    <property type="match status" value="1"/>
</dbReference>
<dbReference type="Gene3D" id="1.10.3710.10">
    <property type="entry name" value="DNA polymerase III clamp loader subunits, C-terminal domain"/>
    <property type="match status" value="1"/>
</dbReference>
<evidence type="ECO:0000313" key="6">
    <source>
        <dbReference type="Proteomes" id="UP000182429"/>
    </source>
</evidence>
<evidence type="ECO:0000313" key="5">
    <source>
        <dbReference type="EMBL" id="SDW22118.1"/>
    </source>
</evidence>
<name>A0A1H2RS39_9FIRM</name>
<keyword evidence="3" id="KW-0067">ATP-binding</keyword>
<gene>
    <name evidence="5" type="ORF">SAMN04487759_1079</name>
</gene>
<dbReference type="GO" id="GO:0008047">
    <property type="term" value="F:enzyme activator activity"/>
    <property type="evidence" value="ECO:0007669"/>
    <property type="project" value="TreeGrafter"/>
</dbReference>
<evidence type="ECO:0000256" key="2">
    <source>
        <dbReference type="ARBA" id="ARBA00022741"/>
    </source>
</evidence>
<evidence type="ECO:0000259" key="4">
    <source>
        <dbReference type="SMART" id="SM00382"/>
    </source>
</evidence>
<dbReference type="CDD" id="cd00009">
    <property type="entry name" value="AAA"/>
    <property type="match status" value="1"/>
</dbReference>
<dbReference type="SUPFAM" id="SSF48019">
    <property type="entry name" value="post-AAA+ oligomerization domain-like"/>
    <property type="match status" value="1"/>
</dbReference>
<organism evidence="5 6">
    <name type="scientific">Kandleria vitulina</name>
    <dbReference type="NCBI Taxonomy" id="1630"/>
    <lineage>
        <taxon>Bacteria</taxon>
        <taxon>Bacillati</taxon>
        <taxon>Bacillota</taxon>
        <taxon>Erysipelotrichia</taxon>
        <taxon>Erysipelotrichales</taxon>
        <taxon>Coprobacillaceae</taxon>
        <taxon>Kandleria</taxon>
    </lineage>
</organism>
<dbReference type="InterPro" id="IPR021886">
    <property type="entry name" value="MgsA_C"/>
</dbReference>
<dbReference type="Pfam" id="PF00004">
    <property type="entry name" value="AAA"/>
    <property type="match status" value="1"/>
</dbReference>
<protein>
    <submittedName>
        <fullName evidence="5">Putative ATPase</fullName>
    </submittedName>
</protein>
<dbReference type="GO" id="GO:0003677">
    <property type="term" value="F:DNA binding"/>
    <property type="evidence" value="ECO:0007669"/>
    <property type="project" value="InterPro"/>
</dbReference>
<dbReference type="SUPFAM" id="SSF52540">
    <property type="entry name" value="P-loop containing nucleoside triphosphate hydrolases"/>
    <property type="match status" value="1"/>
</dbReference>
<sequence length="428" mass="48200">MIHTTLAHNMRPSTLDEVLGQEHLIGKKAILTQFVKKKHPLSIILYGPPGCGKTTLASALAHDLDIPYRLFNASTGNKKQMDQIIAEAKMSDGLFVIIDEVHRLNKDKQDHLLPHIESGLLIIAGCTTANPYHSINPAIRSRCQILKVKPLKEEDVIEGLKRGAQSEKGLNNEFEIDEDVYRFIAKMSSGDIRYAYNALETASIIVDDGHITLKEAKRALPHANAQFDKDEDQYYDTLSGLQKSIRGSDVNGALYYLAKLIEANDMESLERRLCTIAYEEVGLANPNACMRTVMAFQAAKVIGFPEARIPLAQSVIELALSPKSKSSENAIDSALASVRNNPHPTPHYLSLTPVGLEEDEKYDYTRPDLWEYIQYLPDEIKNEQFYVPWLTSPYEKSLTDNYQRILKHGRTNDLKGLKRRKKETSSHK</sequence>
<keyword evidence="2" id="KW-0547">Nucleotide-binding</keyword>
<dbReference type="InterPro" id="IPR032423">
    <property type="entry name" value="AAA_assoc_2"/>
</dbReference>
<dbReference type="InterPro" id="IPR003593">
    <property type="entry name" value="AAA+_ATPase"/>
</dbReference>
<dbReference type="CDD" id="cd18139">
    <property type="entry name" value="HLD_clamp_RarA"/>
    <property type="match status" value="1"/>
</dbReference>
<proteinExistence type="inferred from homology"/>
<dbReference type="GO" id="GO:0017116">
    <property type="term" value="F:single-stranded DNA helicase activity"/>
    <property type="evidence" value="ECO:0007669"/>
    <property type="project" value="TreeGrafter"/>
</dbReference>
<evidence type="ECO:0000256" key="3">
    <source>
        <dbReference type="ARBA" id="ARBA00022840"/>
    </source>
</evidence>
<feature type="domain" description="AAA+ ATPase" evidence="4">
    <location>
        <begin position="39"/>
        <end position="151"/>
    </location>
</feature>
<dbReference type="PANTHER" id="PTHR13779">
    <property type="entry name" value="WERNER HELICASE-INTERACTING PROTEIN 1 FAMILY MEMBER"/>
    <property type="match status" value="1"/>
</dbReference>
<reference evidence="5 6" key="1">
    <citation type="submission" date="2016-10" db="EMBL/GenBank/DDBJ databases">
        <authorList>
            <person name="de Groot N.N."/>
        </authorList>
    </citation>
    <scope>NUCLEOTIDE SEQUENCE [LARGE SCALE GENOMIC DNA]</scope>
    <source>
        <strain evidence="5 6">S3b</strain>
    </source>
</reference>
<dbReference type="GO" id="GO:0000731">
    <property type="term" value="P:DNA synthesis involved in DNA repair"/>
    <property type="evidence" value="ECO:0007669"/>
    <property type="project" value="TreeGrafter"/>
</dbReference>
<dbReference type="GO" id="GO:0006261">
    <property type="term" value="P:DNA-templated DNA replication"/>
    <property type="evidence" value="ECO:0007669"/>
    <property type="project" value="TreeGrafter"/>
</dbReference>
<dbReference type="Gene3D" id="1.10.8.60">
    <property type="match status" value="1"/>
</dbReference>
<evidence type="ECO:0000256" key="1">
    <source>
        <dbReference type="ARBA" id="ARBA00008959"/>
    </source>
</evidence>
<dbReference type="EMBL" id="FNNF01000007">
    <property type="protein sequence ID" value="SDW22118.1"/>
    <property type="molecule type" value="Genomic_DNA"/>
</dbReference>
<dbReference type="SMART" id="SM00382">
    <property type="entry name" value="AAA"/>
    <property type="match status" value="1"/>
</dbReference>
<dbReference type="InterPro" id="IPR027417">
    <property type="entry name" value="P-loop_NTPase"/>
</dbReference>
<dbReference type="Gene3D" id="1.20.272.10">
    <property type="match status" value="1"/>
</dbReference>